<dbReference type="GO" id="GO:0005886">
    <property type="term" value="C:plasma membrane"/>
    <property type="evidence" value="ECO:0007669"/>
    <property type="project" value="UniProtKB-SubCell"/>
</dbReference>
<proteinExistence type="predicted"/>
<keyword evidence="6" id="KW-0915">Sodium</keyword>
<feature type="transmembrane region" description="Helical" evidence="10">
    <location>
        <begin position="6"/>
        <end position="24"/>
    </location>
</feature>
<keyword evidence="5 10" id="KW-1133">Transmembrane helix</keyword>
<evidence type="ECO:0000256" key="10">
    <source>
        <dbReference type="SAM" id="Phobius"/>
    </source>
</evidence>
<protein>
    <submittedName>
        <fullName evidence="12">Unannotated protein</fullName>
    </submittedName>
</protein>
<name>A0A6J7GWK4_9ZZZZ</name>
<dbReference type="PANTHER" id="PTHR10110:SF86">
    <property type="entry name" value="SODIUM_HYDROGEN EXCHANGER 7"/>
    <property type="match status" value="1"/>
</dbReference>
<feature type="transmembrane region" description="Helical" evidence="10">
    <location>
        <begin position="273"/>
        <end position="291"/>
    </location>
</feature>
<dbReference type="GO" id="GO:0098719">
    <property type="term" value="P:sodium ion import across plasma membrane"/>
    <property type="evidence" value="ECO:0007669"/>
    <property type="project" value="TreeGrafter"/>
</dbReference>
<keyword evidence="2" id="KW-0813">Transport</keyword>
<evidence type="ECO:0000256" key="5">
    <source>
        <dbReference type="ARBA" id="ARBA00022989"/>
    </source>
</evidence>
<dbReference type="AlphaFoldDB" id="A0A6J7GWK4"/>
<feature type="transmembrane region" description="Helical" evidence="10">
    <location>
        <begin position="158"/>
        <end position="178"/>
    </location>
</feature>
<evidence type="ECO:0000256" key="3">
    <source>
        <dbReference type="ARBA" id="ARBA00022475"/>
    </source>
</evidence>
<feature type="domain" description="Cation/H+ exchanger transmembrane" evidence="11">
    <location>
        <begin position="17"/>
        <end position="448"/>
    </location>
</feature>
<keyword evidence="9" id="KW-0739">Sodium transport</keyword>
<feature type="transmembrane region" description="Helical" evidence="10">
    <location>
        <begin position="84"/>
        <end position="109"/>
    </location>
</feature>
<dbReference type="GO" id="GO:0051453">
    <property type="term" value="P:regulation of intracellular pH"/>
    <property type="evidence" value="ECO:0007669"/>
    <property type="project" value="TreeGrafter"/>
</dbReference>
<dbReference type="InterPro" id="IPR018422">
    <property type="entry name" value="Cation/H_exchanger_CPA1"/>
</dbReference>
<feature type="transmembrane region" description="Helical" evidence="10">
    <location>
        <begin position="184"/>
        <end position="205"/>
    </location>
</feature>
<evidence type="ECO:0000256" key="8">
    <source>
        <dbReference type="ARBA" id="ARBA00023136"/>
    </source>
</evidence>
<dbReference type="InterPro" id="IPR006153">
    <property type="entry name" value="Cation/H_exchanger_TM"/>
</dbReference>
<evidence type="ECO:0000256" key="4">
    <source>
        <dbReference type="ARBA" id="ARBA00022692"/>
    </source>
</evidence>
<feature type="transmembrane region" description="Helical" evidence="10">
    <location>
        <begin position="303"/>
        <end position="328"/>
    </location>
</feature>
<dbReference type="EMBL" id="CAFBMQ010000079">
    <property type="protein sequence ID" value="CAB4907869.1"/>
    <property type="molecule type" value="Genomic_DNA"/>
</dbReference>
<feature type="transmembrane region" description="Helical" evidence="10">
    <location>
        <begin position="58"/>
        <end position="77"/>
    </location>
</feature>
<comment type="subcellular location">
    <subcellularLocation>
        <location evidence="1">Cell membrane</location>
        <topology evidence="1">Multi-pass membrane protein</topology>
    </subcellularLocation>
</comment>
<evidence type="ECO:0000256" key="6">
    <source>
        <dbReference type="ARBA" id="ARBA00023053"/>
    </source>
</evidence>
<keyword evidence="3" id="KW-1003">Cell membrane</keyword>
<dbReference type="Pfam" id="PF00999">
    <property type="entry name" value="Na_H_Exchanger"/>
    <property type="match status" value="1"/>
</dbReference>
<keyword evidence="4 10" id="KW-0812">Transmembrane</keyword>
<evidence type="ECO:0000256" key="2">
    <source>
        <dbReference type="ARBA" id="ARBA00022448"/>
    </source>
</evidence>
<feature type="transmembrane region" description="Helical" evidence="10">
    <location>
        <begin position="235"/>
        <end position="252"/>
    </location>
</feature>
<dbReference type="Gene3D" id="6.10.140.1330">
    <property type="match status" value="1"/>
</dbReference>
<evidence type="ECO:0000256" key="9">
    <source>
        <dbReference type="ARBA" id="ARBA00023201"/>
    </source>
</evidence>
<evidence type="ECO:0000313" key="12">
    <source>
        <dbReference type="EMBL" id="CAB4907869.1"/>
    </source>
</evidence>
<feature type="transmembrane region" description="Helical" evidence="10">
    <location>
        <begin position="31"/>
        <end position="52"/>
    </location>
</feature>
<sequence length="529" mass="54305">MDPLTTTLALAVLAVLVVVAASALGERLGVAAPLLLVGAGVVASLVPGFPSFEVEPEWVLAGLLPPLLYSAAVSVPAMDLRRELGAVSGLSVVLVVLSSVALGGFFTLVVPGLGLAWGIALGAVVSPTDAVATSIARRLGVPARAVTILDGEGLLNDATALVVLRAAIAAAATGVSLWGVAGRFVWAVAGAALIGVLVGRAGLWVRSRLREVPATTALSFAVPFVAAIPAELAGASGLVAAVLAGLTTGWRAPKVLSPGARLSDAQNWSTVEMLLEGAVFLLMGLQLVGIVRDVQDEHSGVGTALAIAAGALVLTVAVRAAYVSLLLLGQRRGAGRTTERRDTFARLHAGEDVGHRRSRRTPTERQLEQFRTRVARALADLDHLLAHPLDARQGAVVVWAGMRGAITLAAAQTLPAQTPARPLLLLVAVAVAVGSLLLQGTTLPWLVRRLLPATPAGPAQDAQREVVRQRLVEAAAAADPADPVAVLVAQRAALLAERDLGRLDSAVLTAALAELDADQIALEVRTRTG</sequence>
<dbReference type="GO" id="GO:0015385">
    <property type="term" value="F:sodium:proton antiporter activity"/>
    <property type="evidence" value="ECO:0007669"/>
    <property type="project" value="InterPro"/>
</dbReference>
<dbReference type="PANTHER" id="PTHR10110">
    <property type="entry name" value="SODIUM/HYDROGEN EXCHANGER"/>
    <property type="match status" value="1"/>
</dbReference>
<evidence type="ECO:0000256" key="1">
    <source>
        <dbReference type="ARBA" id="ARBA00004651"/>
    </source>
</evidence>
<accession>A0A6J7GWK4</accession>
<feature type="transmembrane region" description="Helical" evidence="10">
    <location>
        <begin position="423"/>
        <end position="447"/>
    </location>
</feature>
<gene>
    <name evidence="12" type="ORF">UFOPK3609_00660</name>
</gene>
<evidence type="ECO:0000256" key="7">
    <source>
        <dbReference type="ARBA" id="ARBA00023065"/>
    </source>
</evidence>
<reference evidence="12" key="1">
    <citation type="submission" date="2020-05" db="EMBL/GenBank/DDBJ databases">
        <authorList>
            <person name="Chiriac C."/>
            <person name="Salcher M."/>
            <person name="Ghai R."/>
            <person name="Kavagutti S V."/>
        </authorList>
    </citation>
    <scope>NUCLEOTIDE SEQUENCE</scope>
</reference>
<evidence type="ECO:0000259" key="11">
    <source>
        <dbReference type="Pfam" id="PF00999"/>
    </source>
</evidence>
<keyword evidence="8 10" id="KW-0472">Membrane</keyword>
<organism evidence="12">
    <name type="scientific">freshwater metagenome</name>
    <dbReference type="NCBI Taxonomy" id="449393"/>
    <lineage>
        <taxon>unclassified sequences</taxon>
        <taxon>metagenomes</taxon>
        <taxon>ecological metagenomes</taxon>
    </lineage>
</organism>
<dbReference type="GO" id="GO:0015386">
    <property type="term" value="F:potassium:proton antiporter activity"/>
    <property type="evidence" value="ECO:0007669"/>
    <property type="project" value="TreeGrafter"/>
</dbReference>
<keyword evidence="7" id="KW-0406">Ion transport</keyword>